<dbReference type="AlphaFoldDB" id="A0AAV6G880"/>
<sequence length="447" mass="50096">MIKTGTIDMSKGASVCVFTYFLITLACVLILLTMVLTVLSAWRIRQHVNPQIFSELGDNVSISCRYSAKNQCLMNCWARVTMNGSLETVHTESEKRSRFSQSHSQDPAMVELNIFQTEMVDAGRYYCGMWHAGYFQFVGEGTSLLVEEKVWTNRSQVILLSDSAVLEHPLRRSEPLTQVELRCLVTGVSSPEINIVWRSSGGAEVTGRRAAWESTGSKEVFSVTSKLRINITTSKNTNYIAPDVLEEWWCEVQVGLHVVERSHITSLDLLRDHLTAGPVEWCQLVIYSAGALSVVCVCAVSLLISHWVLHLRKSADSSSDINSTATAQFCCSMCQSVSCQADAQQALTYFHLDFTQMRRAEGTPGRNQQKWQHKEMTTVTYSCVKSVKTSAASTTRRGTSPNIQAKSSDVTYAHIDNEQTLRNARRLSDQPTRIREAETTYHTIKRP</sequence>
<evidence type="ECO:0000256" key="1">
    <source>
        <dbReference type="SAM" id="MobiDB-lite"/>
    </source>
</evidence>
<dbReference type="Gene3D" id="2.60.40.10">
    <property type="entry name" value="Immunoglobulins"/>
    <property type="match status" value="2"/>
</dbReference>
<dbReference type="InterPro" id="IPR007110">
    <property type="entry name" value="Ig-like_dom"/>
</dbReference>
<dbReference type="PROSITE" id="PS50835">
    <property type="entry name" value="IG_LIKE"/>
    <property type="match status" value="1"/>
</dbReference>
<feature type="transmembrane region" description="Helical" evidence="2">
    <location>
        <begin position="12"/>
        <end position="42"/>
    </location>
</feature>
<accession>A0AAV6G880</accession>
<dbReference type="InterPro" id="IPR003599">
    <property type="entry name" value="Ig_sub"/>
</dbReference>
<name>A0AAV6G880_9TELE</name>
<evidence type="ECO:0000313" key="4">
    <source>
        <dbReference type="EMBL" id="KAG5270789.1"/>
    </source>
</evidence>
<feature type="compositionally biased region" description="Basic and acidic residues" evidence="1">
    <location>
        <begin position="428"/>
        <end position="439"/>
    </location>
</feature>
<gene>
    <name evidence="4" type="ORF">AALO_G00172330</name>
</gene>
<keyword evidence="2" id="KW-0812">Transmembrane</keyword>
<dbReference type="InterPro" id="IPR013106">
    <property type="entry name" value="Ig_V-set"/>
</dbReference>
<protein>
    <recommendedName>
        <fullName evidence="3">Ig-like domain-containing protein</fullName>
    </recommendedName>
</protein>
<dbReference type="SUPFAM" id="SSF48726">
    <property type="entry name" value="Immunoglobulin"/>
    <property type="match status" value="2"/>
</dbReference>
<feature type="domain" description="Ig-like" evidence="3">
    <location>
        <begin position="155"/>
        <end position="266"/>
    </location>
</feature>
<keyword evidence="2" id="KW-0472">Membrane</keyword>
<keyword evidence="5" id="KW-1185">Reference proteome</keyword>
<dbReference type="Proteomes" id="UP000823561">
    <property type="component" value="Chromosome 13"/>
</dbReference>
<feature type="region of interest" description="Disordered" evidence="1">
    <location>
        <begin position="428"/>
        <end position="447"/>
    </location>
</feature>
<evidence type="ECO:0000259" key="3">
    <source>
        <dbReference type="PROSITE" id="PS50835"/>
    </source>
</evidence>
<evidence type="ECO:0000256" key="2">
    <source>
        <dbReference type="SAM" id="Phobius"/>
    </source>
</evidence>
<dbReference type="EMBL" id="JADWDJ010000013">
    <property type="protein sequence ID" value="KAG5270789.1"/>
    <property type="molecule type" value="Genomic_DNA"/>
</dbReference>
<proteinExistence type="predicted"/>
<organism evidence="4 5">
    <name type="scientific">Alosa alosa</name>
    <name type="common">allis shad</name>
    <dbReference type="NCBI Taxonomy" id="278164"/>
    <lineage>
        <taxon>Eukaryota</taxon>
        <taxon>Metazoa</taxon>
        <taxon>Chordata</taxon>
        <taxon>Craniata</taxon>
        <taxon>Vertebrata</taxon>
        <taxon>Euteleostomi</taxon>
        <taxon>Actinopterygii</taxon>
        <taxon>Neopterygii</taxon>
        <taxon>Teleostei</taxon>
        <taxon>Clupei</taxon>
        <taxon>Clupeiformes</taxon>
        <taxon>Clupeoidei</taxon>
        <taxon>Clupeidae</taxon>
        <taxon>Alosa</taxon>
    </lineage>
</organism>
<evidence type="ECO:0000313" key="5">
    <source>
        <dbReference type="Proteomes" id="UP000823561"/>
    </source>
</evidence>
<dbReference type="InterPro" id="IPR036179">
    <property type="entry name" value="Ig-like_dom_sf"/>
</dbReference>
<keyword evidence="2" id="KW-1133">Transmembrane helix</keyword>
<dbReference type="Pfam" id="PF07686">
    <property type="entry name" value="V-set"/>
    <property type="match status" value="1"/>
</dbReference>
<dbReference type="PROSITE" id="PS51257">
    <property type="entry name" value="PROKAR_LIPOPROTEIN"/>
    <property type="match status" value="1"/>
</dbReference>
<comment type="caution">
    <text evidence="4">The sequence shown here is derived from an EMBL/GenBank/DDBJ whole genome shotgun (WGS) entry which is preliminary data.</text>
</comment>
<dbReference type="SMART" id="SM00409">
    <property type="entry name" value="IG"/>
    <property type="match status" value="1"/>
</dbReference>
<reference evidence="4" key="1">
    <citation type="submission" date="2020-10" db="EMBL/GenBank/DDBJ databases">
        <title>Chromosome-scale genome assembly of the Allis shad, Alosa alosa.</title>
        <authorList>
            <person name="Margot Z."/>
            <person name="Christophe K."/>
            <person name="Cabau C."/>
            <person name="Louis A."/>
            <person name="Berthelot C."/>
            <person name="Parey E."/>
            <person name="Roest Crollius H."/>
            <person name="Montfort J."/>
            <person name="Robinson-Rechavi M."/>
            <person name="Bucao C."/>
            <person name="Bouchez O."/>
            <person name="Gislard M."/>
            <person name="Lluch J."/>
            <person name="Milhes M."/>
            <person name="Lampietro C."/>
            <person name="Lopez Roques C."/>
            <person name="Donnadieu C."/>
            <person name="Braasch I."/>
            <person name="Desvignes T."/>
            <person name="Postlethwait J."/>
            <person name="Bobe J."/>
            <person name="Guiguen Y."/>
        </authorList>
    </citation>
    <scope>NUCLEOTIDE SEQUENCE</scope>
    <source>
        <strain evidence="4">M-15738</strain>
        <tissue evidence="4">Blood</tissue>
    </source>
</reference>
<dbReference type="InterPro" id="IPR013783">
    <property type="entry name" value="Ig-like_fold"/>
</dbReference>